<evidence type="ECO:0000256" key="5">
    <source>
        <dbReference type="ARBA" id="ARBA00023124"/>
    </source>
</evidence>
<dbReference type="Gene3D" id="3.90.1680.10">
    <property type="entry name" value="SOS response associated peptidase-like"/>
    <property type="match status" value="1"/>
</dbReference>
<accession>A0A7H0SMK9</accession>
<dbReference type="RefSeq" id="WP_187975237.1">
    <property type="nucleotide sequence ID" value="NZ_CP046884.1"/>
</dbReference>
<dbReference type="KEGG" id="cpoy:GP475_03305"/>
<dbReference type="GO" id="GO:0016829">
    <property type="term" value="F:lyase activity"/>
    <property type="evidence" value="ECO:0007669"/>
    <property type="project" value="UniProtKB-KW"/>
</dbReference>
<dbReference type="PANTHER" id="PTHR13604:SF0">
    <property type="entry name" value="ABASIC SITE PROCESSING PROTEIN HMCES"/>
    <property type="match status" value="1"/>
</dbReference>
<feature type="region of interest" description="Disordered" evidence="9">
    <location>
        <begin position="177"/>
        <end position="221"/>
    </location>
</feature>
<dbReference type="PANTHER" id="PTHR13604">
    <property type="entry name" value="DC12-RELATED"/>
    <property type="match status" value="1"/>
</dbReference>
<keyword evidence="11" id="KW-1185">Reference proteome</keyword>
<feature type="compositionally biased region" description="Basic and acidic residues" evidence="9">
    <location>
        <begin position="191"/>
        <end position="200"/>
    </location>
</feature>
<dbReference type="Proteomes" id="UP000516320">
    <property type="component" value="Chromosome"/>
</dbReference>
<evidence type="ECO:0000256" key="1">
    <source>
        <dbReference type="ARBA" id="ARBA00008136"/>
    </source>
</evidence>
<evidence type="ECO:0000256" key="4">
    <source>
        <dbReference type="ARBA" id="ARBA00022801"/>
    </source>
</evidence>
<dbReference type="Pfam" id="PF02586">
    <property type="entry name" value="SRAP"/>
    <property type="match status" value="1"/>
</dbReference>
<evidence type="ECO:0000256" key="7">
    <source>
        <dbReference type="ARBA" id="ARBA00023239"/>
    </source>
</evidence>
<dbReference type="InterPro" id="IPR003738">
    <property type="entry name" value="SRAP"/>
</dbReference>
<dbReference type="GO" id="GO:0008233">
    <property type="term" value="F:peptidase activity"/>
    <property type="evidence" value="ECO:0007669"/>
    <property type="project" value="UniProtKB-KW"/>
</dbReference>
<dbReference type="EMBL" id="CP046884">
    <property type="protein sequence ID" value="QNQ89784.1"/>
    <property type="molecule type" value="Genomic_DNA"/>
</dbReference>
<dbReference type="GO" id="GO:0106300">
    <property type="term" value="P:protein-DNA covalent cross-linking repair"/>
    <property type="evidence" value="ECO:0007669"/>
    <property type="project" value="InterPro"/>
</dbReference>
<keyword evidence="4 8" id="KW-0378">Hydrolase</keyword>
<evidence type="ECO:0000256" key="2">
    <source>
        <dbReference type="ARBA" id="ARBA00022670"/>
    </source>
</evidence>
<gene>
    <name evidence="10" type="ORF">GP475_03305</name>
</gene>
<keyword evidence="2 8" id="KW-0645">Protease</keyword>
<dbReference type="EC" id="3.4.-.-" evidence="8"/>
<name>A0A7H0SMK9_9CORY</name>
<keyword evidence="3" id="KW-0227">DNA damage</keyword>
<keyword evidence="5" id="KW-0190">Covalent protein-DNA linkage</keyword>
<protein>
    <recommendedName>
        <fullName evidence="8">Abasic site processing protein</fullName>
        <ecNumber evidence="8">3.4.-.-</ecNumber>
    </recommendedName>
</protein>
<comment type="similarity">
    <text evidence="1 8">Belongs to the SOS response-associated peptidase family.</text>
</comment>
<keyword evidence="7" id="KW-0456">Lyase</keyword>
<evidence type="ECO:0000313" key="11">
    <source>
        <dbReference type="Proteomes" id="UP000516320"/>
    </source>
</evidence>
<dbReference type="SUPFAM" id="SSF143081">
    <property type="entry name" value="BB1717-like"/>
    <property type="match status" value="1"/>
</dbReference>
<sequence length="221" mass="24707">MCGRFTLFRPVEKLRESVLSVPGVREVLFPEGPPPPRYNCAPSSTIAAVDLGQSGQAVVAPARWGLIPPWKRDLLGPPLFNARAETVREKPSFREAFATQRCVIPMDGYYEWKDKKPYFISYADGELMWAAALFSTALQQLSVTIITTAAMPPMEWLHHRMPRLLTQEELLPWTQGSASEATQMLHPSPEGLREKMEARRVSSAVGKVSHDDPSLIQPVSH</sequence>
<keyword evidence="6" id="KW-0238">DNA-binding</keyword>
<organism evidence="10 11">
    <name type="scientific">Corynebacterium poyangense</name>
    <dbReference type="NCBI Taxonomy" id="2684405"/>
    <lineage>
        <taxon>Bacteria</taxon>
        <taxon>Bacillati</taxon>
        <taxon>Actinomycetota</taxon>
        <taxon>Actinomycetes</taxon>
        <taxon>Mycobacteriales</taxon>
        <taxon>Corynebacteriaceae</taxon>
        <taxon>Corynebacterium</taxon>
    </lineage>
</organism>
<evidence type="ECO:0000256" key="3">
    <source>
        <dbReference type="ARBA" id="ARBA00022763"/>
    </source>
</evidence>
<evidence type="ECO:0000256" key="9">
    <source>
        <dbReference type="SAM" id="MobiDB-lite"/>
    </source>
</evidence>
<evidence type="ECO:0000313" key="10">
    <source>
        <dbReference type="EMBL" id="QNQ89784.1"/>
    </source>
</evidence>
<evidence type="ECO:0000256" key="8">
    <source>
        <dbReference type="RuleBase" id="RU364100"/>
    </source>
</evidence>
<evidence type="ECO:0000256" key="6">
    <source>
        <dbReference type="ARBA" id="ARBA00023125"/>
    </source>
</evidence>
<reference evidence="10 11" key="1">
    <citation type="submission" date="2019-12" db="EMBL/GenBank/DDBJ databases">
        <title>Corynebacterium sp. nov., isolated from feces of the Anser Albifrons in China.</title>
        <authorList>
            <person name="Liu Q."/>
        </authorList>
    </citation>
    <scope>NUCLEOTIDE SEQUENCE [LARGE SCALE GENOMIC DNA]</scope>
    <source>
        <strain evidence="10 11">4H37-19</strain>
    </source>
</reference>
<proteinExistence type="inferred from homology"/>
<dbReference type="InterPro" id="IPR036590">
    <property type="entry name" value="SRAP-like"/>
</dbReference>
<dbReference type="GO" id="GO:0003697">
    <property type="term" value="F:single-stranded DNA binding"/>
    <property type="evidence" value="ECO:0007669"/>
    <property type="project" value="InterPro"/>
</dbReference>
<dbReference type="GO" id="GO:0006508">
    <property type="term" value="P:proteolysis"/>
    <property type="evidence" value="ECO:0007669"/>
    <property type="project" value="UniProtKB-KW"/>
</dbReference>
<dbReference type="AlphaFoldDB" id="A0A7H0SMK9"/>